<evidence type="ECO:0000259" key="3">
    <source>
        <dbReference type="PROSITE" id="PS50222"/>
    </source>
</evidence>
<keyword evidence="2" id="KW-0106">Calcium</keyword>
<dbReference type="SMART" id="SM00054">
    <property type="entry name" value="EFh"/>
    <property type="match status" value="2"/>
</dbReference>
<name>A0A0M0JXL7_9EUKA</name>
<dbReference type="AlphaFoldDB" id="A0A0M0JXL7"/>
<dbReference type="InterPro" id="IPR050230">
    <property type="entry name" value="CALM/Myosin/TropC-like"/>
</dbReference>
<evidence type="ECO:0000256" key="1">
    <source>
        <dbReference type="ARBA" id="ARBA00022737"/>
    </source>
</evidence>
<dbReference type="Pfam" id="PF13833">
    <property type="entry name" value="EF-hand_8"/>
    <property type="match status" value="2"/>
</dbReference>
<dbReference type="OrthoDB" id="26525at2759"/>
<gene>
    <name evidence="4" type="ORF">Ctob_007844</name>
</gene>
<dbReference type="PANTHER" id="PTHR23048:SF0">
    <property type="entry name" value="CALMODULIN LIKE 3"/>
    <property type="match status" value="1"/>
</dbReference>
<reference evidence="5" key="1">
    <citation type="journal article" date="2015" name="PLoS Genet.">
        <title>Genome Sequence and Transcriptome Analyses of Chrysochromulina tobin: Metabolic Tools for Enhanced Algal Fitness in the Prominent Order Prymnesiales (Haptophyceae).</title>
        <authorList>
            <person name="Hovde B.T."/>
            <person name="Deodato C.R."/>
            <person name="Hunsperger H.M."/>
            <person name="Ryken S.A."/>
            <person name="Yost W."/>
            <person name="Jha R.K."/>
            <person name="Patterson J."/>
            <person name="Monnat R.J. Jr."/>
            <person name="Barlow S.B."/>
            <person name="Starkenburg S.R."/>
            <person name="Cattolico R.A."/>
        </authorList>
    </citation>
    <scope>NUCLEOTIDE SEQUENCE</scope>
    <source>
        <strain evidence="5">CCMP291</strain>
    </source>
</reference>
<dbReference type="InterPro" id="IPR018247">
    <property type="entry name" value="EF_Hand_1_Ca_BS"/>
</dbReference>
<dbReference type="InterPro" id="IPR002048">
    <property type="entry name" value="EF_hand_dom"/>
</dbReference>
<evidence type="ECO:0000313" key="5">
    <source>
        <dbReference type="Proteomes" id="UP000037460"/>
    </source>
</evidence>
<feature type="domain" description="EF-hand" evidence="3">
    <location>
        <begin position="39"/>
        <end position="74"/>
    </location>
</feature>
<protein>
    <submittedName>
        <fullName evidence="4">Ef hand-containing protein</fullName>
    </submittedName>
</protein>
<dbReference type="CDD" id="cd00051">
    <property type="entry name" value="EFh"/>
    <property type="match status" value="1"/>
</dbReference>
<sequence length="143" mass="15920">MDDLVGDDGLTNAERNQCREAFERFDKDNSGAITLGQDPTDEEIFDMIAAVDEDGSNEIDFKEFCQVIKLQKEKAGQDGESDTLDAFIALGGNPDKTGQISTDKLRHVVKEFGLTIDINRLIAETDTDRSGFIDYNEFAVMMK</sequence>
<dbReference type="GO" id="GO:0005509">
    <property type="term" value="F:calcium ion binding"/>
    <property type="evidence" value="ECO:0007669"/>
    <property type="project" value="InterPro"/>
</dbReference>
<dbReference type="InterPro" id="IPR011992">
    <property type="entry name" value="EF-hand-dom_pair"/>
</dbReference>
<proteinExistence type="predicted"/>
<dbReference type="PANTHER" id="PTHR23048">
    <property type="entry name" value="MYOSIN LIGHT CHAIN 1, 3"/>
    <property type="match status" value="1"/>
</dbReference>
<keyword evidence="1" id="KW-0677">Repeat</keyword>
<dbReference type="Gene3D" id="1.10.238.10">
    <property type="entry name" value="EF-hand"/>
    <property type="match status" value="1"/>
</dbReference>
<evidence type="ECO:0000256" key="2">
    <source>
        <dbReference type="ARBA" id="ARBA00022837"/>
    </source>
</evidence>
<dbReference type="FunFam" id="1.10.238.10:FF:000178">
    <property type="entry name" value="Calmodulin-2 A"/>
    <property type="match status" value="1"/>
</dbReference>
<dbReference type="Proteomes" id="UP000037460">
    <property type="component" value="Unassembled WGS sequence"/>
</dbReference>
<dbReference type="Pfam" id="PF13202">
    <property type="entry name" value="EF-hand_5"/>
    <property type="match status" value="1"/>
</dbReference>
<dbReference type="SUPFAM" id="SSF47473">
    <property type="entry name" value="EF-hand"/>
    <property type="match status" value="1"/>
</dbReference>
<feature type="domain" description="EF-hand" evidence="3">
    <location>
        <begin position="113"/>
        <end position="143"/>
    </location>
</feature>
<dbReference type="GO" id="GO:0016460">
    <property type="term" value="C:myosin II complex"/>
    <property type="evidence" value="ECO:0007669"/>
    <property type="project" value="TreeGrafter"/>
</dbReference>
<comment type="caution">
    <text evidence="4">The sequence shown here is derived from an EMBL/GenBank/DDBJ whole genome shotgun (WGS) entry which is preliminary data.</text>
</comment>
<keyword evidence="5" id="KW-1185">Reference proteome</keyword>
<dbReference type="PROSITE" id="PS50222">
    <property type="entry name" value="EF_HAND_2"/>
    <property type="match status" value="2"/>
</dbReference>
<evidence type="ECO:0000313" key="4">
    <source>
        <dbReference type="EMBL" id="KOO31027.1"/>
    </source>
</evidence>
<accession>A0A0M0JXL7</accession>
<dbReference type="EMBL" id="JWZX01002100">
    <property type="protein sequence ID" value="KOO31027.1"/>
    <property type="molecule type" value="Genomic_DNA"/>
</dbReference>
<organism evidence="4 5">
    <name type="scientific">Chrysochromulina tobinii</name>
    <dbReference type="NCBI Taxonomy" id="1460289"/>
    <lineage>
        <taxon>Eukaryota</taxon>
        <taxon>Haptista</taxon>
        <taxon>Haptophyta</taxon>
        <taxon>Prymnesiophyceae</taxon>
        <taxon>Prymnesiales</taxon>
        <taxon>Chrysochromulinaceae</taxon>
        <taxon>Chrysochromulina</taxon>
    </lineage>
</organism>
<dbReference type="PROSITE" id="PS00018">
    <property type="entry name" value="EF_HAND_1"/>
    <property type="match status" value="2"/>
</dbReference>